<dbReference type="Proteomes" id="UP000020467">
    <property type="component" value="Unassembled WGS sequence"/>
</dbReference>
<evidence type="ECO:0000259" key="2">
    <source>
        <dbReference type="PROSITE" id="PS51212"/>
    </source>
</evidence>
<protein>
    <recommendedName>
        <fullName evidence="2">WSC domain-containing protein</fullName>
    </recommendedName>
</protein>
<gene>
    <name evidence="3" type="ORF">CFIO01_00247</name>
</gene>
<evidence type="ECO:0000313" key="4">
    <source>
        <dbReference type="Proteomes" id="UP000020467"/>
    </source>
</evidence>
<feature type="domain" description="WSC" evidence="2">
    <location>
        <begin position="31"/>
        <end position="136"/>
    </location>
</feature>
<keyword evidence="4" id="KW-1185">Reference proteome</keyword>
<dbReference type="OrthoDB" id="4846502at2759"/>
<name>A0A010QEF3_9PEZI</name>
<organism evidence="3 4">
    <name type="scientific">Colletotrichum fioriniae PJ7</name>
    <dbReference type="NCBI Taxonomy" id="1445577"/>
    <lineage>
        <taxon>Eukaryota</taxon>
        <taxon>Fungi</taxon>
        <taxon>Dikarya</taxon>
        <taxon>Ascomycota</taxon>
        <taxon>Pezizomycotina</taxon>
        <taxon>Sordariomycetes</taxon>
        <taxon>Hypocreomycetidae</taxon>
        <taxon>Glomerellales</taxon>
        <taxon>Glomerellaceae</taxon>
        <taxon>Colletotrichum</taxon>
        <taxon>Colletotrichum acutatum species complex</taxon>
    </lineage>
</organism>
<accession>A0A010QEF3</accession>
<dbReference type="PROSITE" id="PS51212">
    <property type="entry name" value="WSC"/>
    <property type="match status" value="1"/>
</dbReference>
<evidence type="ECO:0000256" key="1">
    <source>
        <dbReference type="SAM" id="SignalP"/>
    </source>
</evidence>
<dbReference type="EMBL" id="JARH01000655">
    <property type="protein sequence ID" value="EXF78252.1"/>
    <property type="molecule type" value="Genomic_DNA"/>
</dbReference>
<dbReference type="KEGG" id="cfj:CFIO01_00247"/>
<sequence>MHITKFEILAAGLGLISPVVHAVTQASPQYNFIYGACGKITNFNSVFPYYTSYRQGDVIQCQSDCSSYGSAFSATGNDGSQQCWCSSPTNANSSPAPILASVPNPNAALCNVACTNNITYACGGNSGSDVIYNVYGHVQDLNVNIFNDHNVHKQLHKVYDYLVLDIFYADFNLDHHKCRTYHHPPT</sequence>
<evidence type="ECO:0000313" key="3">
    <source>
        <dbReference type="EMBL" id="EXF78252.1"/>
    </source>
</evidence>
<dbReference type="AlphaFoldDB" id="A0A010QEF3"/>
<keyword evidence="1" id="KW-0732">Signal</keyword>
<reference evidence="3 4" key="1">
    <citation type="submission" date="2014-02" db="EMBL/GenBank/DDBJ databases">
        <title>The genome sequence of Colletotrichum fioriniae PJ7.</title>
        <authorList>
            <person name="Baroncelli R."/>
            <person name="Thon M.R."/>
        </authorList>
    </citation>
    <scope>NUCLEOTIDE SEQUENCE [LARGE SCALE GENOMIC DNA]</scope>
    <source>
        <strain evidence="3 4">PJ7</strain>
    </source>
</reference>
<comment type="caution">
    <text evidence="3">The sequence shown here is derived from an EMBL/GenBank/DDBJ whole genome shotgun (WGS) entry which is preliminary data.</text>
</comment>
<feature type="signal peptide" evidence="1">
    <location>
        <begin position="1"/>
        <end position="22"/>
    </location>
</feature>
<feature type="chain" id="PRO_5001455801" description="WSC domain-containing protein" evidence="1">
    <location>
        <begin position="23"/>
        <end position="186"/>
    </location>
</feature>
<dbReference type="InterPro" id="IPR002889">
    <property type="entry name" value="WSC_carb-bd"/>
</dbReference>
<dbReference type="HOGENOM" id="CLU_1454268_0_0_1"/>
<proteinExistence type="predicted"/>